<gene>
    <name evidence="2" type="ORF">AND_004265</name>
</gene>
<reference evidence="2 4" key="1">
    <citation type="journal article" date="2010" name="BMC Genomics">
        <title>Combination of measures distinguishes pre-miRNAs from other stem-loops in the genome of the newly sequenced Anopheles darlingi.</title>
        <authorList>
            <person name="Mendes N.D."/>
            <person name="Freitas A.T."/>
            <person name="Vasconcelos A.T."/>
            <person name="Sagot M.F."/>
        </authorList>
    </citation>
    <scope>NUCLEOTIDE SEQUENCE</scope>
</reference>
<feature type="compositionally biased region" description="Low complexity" evidence="1">
    <location>
        <begin position="25"/>
        <end position="42"/>
    </location>
</feature>
<evidence type="ECO:0000313" key="2">
    <source>
        <dbReference type="EMBL" id="ETN64004.1"/>
    </source>
</evidence>
<sequence length="95" mass="10784">MLPSIIAIRDSLRILLGELVQQQQLQGVGSVSSSSSVASIGSNRERNQHPPRKSPSETFLRWEFSACWCTCGVFVDTEDIRPTSHRHHIDRRLNR</sequence>
<dbReference type="Proteomes" id="UP000000673">
    <property type="component" value="Unassembled WGS sequence"/>
</dbReference>
<dbReference type="VEuPathDB" id="VectorBase:ADAC004265"/>
<organism evidence="2">
    <name type="scientific">Anopheles darlingi</name>
    <name type="common">Mosquito</name>
    <dbReference type="NCBI Taxonomy" id="43151"/>
    <lineage>
        <taxon>Eukaryota</taxon>
        <taxon>Metazoa</taxon>
        <taxon>Ecdysozoa</taxon>
        <taxon>Arthropoda</taxon>
        <taxon>Hexapoda</taxon>
        <taxon>Insecta</taxon>
        <taxon>Pterygota</taxon>
        <taxon>Neoptera</taxon>
        <taxon>Endopterygota</taxon>
        <taxon>Diptera</taxon>
        <taxon>Nematocera</taxon>
        <taxon>Culicoidea</taxon>
        <taxon>Culicidae</taxon>
        <taxon>Anophelinae</taxon>
        <taxon>Anopheles</taxon>
    </lineage>
</organism>
<evidence type="ECO:0000313" key="4">
    <source>
        <dbReference type="Proteomes" id="UP000000673"/>
    </source>
</evidence>
<feature type="region of interest" description="Disordered" evidence="1">
    <location>
        <begin position="25"/>
        <end position="56"/>
    </location>
</feature>
<protein>
    <submittedName>
        <fullName evidence="2 3">Uncharacterized protein</fullName>
    </submittedName>
</protein>
<dbReference type="EnsemblMetazoa" id="ADAC004265-RA">
    <property type="protein sequence ID" value="ADAC004265-PA"/>
    <property type="gene ID" value="ADAC004265"/>
</dbReference>
<reference evidence="3" key="4">
    <citation type="submission" date="2015-06" db="UniProtKB">
        <authorList>
            <consortium name="EnsemblMetazoa"/>
        </authorList>
    </citation>
    <scope>IDENTIFICATION</scope>
</reference>
<dbReference type="AlphaFoldDB" id="W5JMM0"/>
<name>W5JMM0_ANODA</name>
<keyword evidence="4" id="KW-1185">Reference proteome</keyword>
<dbReference type="EMBL" id="ADMH02001132">
    <property type="protein sequence ID" value="ETN64004.1"/>
    <property type="molecule type" value="Genomic_DNA"/>
</dbReference>
<evidence type="ECO:0000256" key="1">
    <source>
        <dbReference type="SAM" id="MobiDB-lite"/>
    </source>
</evidence>
<evidence type="ECO:0000313" key="3">
    <source>
        <dbReference type="EnsemblMetazoa" id="ADAC004265-PA"/>
    </source>
</evidence>
<reference evidence="2" key="2">
    <citation type="submission" date="2010-05" db="EMBL/GenBank/DDBJ databases">
        <authorList>
            <person name="Almeida L.G."/>
            <person name="Nicolas M.F."/>
            <person name="Souza R.C."/>
            <person name="Vasconcelos A.T.R."/>
        </authorList>
    </citation>
    <scope>NUCLEOTIDE SEQUENCE</scope>
</reference>
<dbReference type="HOGENOM" id="CLU_2374466_0_0_1"/>
<reference evidence="2" key="3">
    <citation type="journal article" date="2013" name="Nucleic Acids Res.">
        <title>The genome of Anopheles darlingi, the main neotropical malaria vector.</title>
        <authorList>
            <person name="Marinotti O."/>
            <person name="Cerqueira G.C."/>
            <person name="de Almeida L.G."/>
            <person name="Ferro M.I."/>
            <person name="Loreto E.L."/>
            <person name="Zaha A."/>
            <person name="Teixeira S.M."/>
            <person name="Wespiser A.R."/>
            <person name="Almeida E Silva A."/>
            <person name="Schlindwein A.D."/>
            <person name="Pacheco A.C."/>
            <person name="Silva A.L."/>
            <person name="Graveley B.R."/>
            <person name="Walenz B.P."/>
            <person name="Lima Bde A."/>
            <person name="Ribeiro C.A."/>
            <person name="Nunes-Silva C.G."/>
            <person name="de Carvalho C.R."/>
            <person name="Soares C.M."/>
            <person name="de Menezes C.B."/>
            <person name="Matiolli C."/>
            <person name="Caffrey D."/>
            <person name="Araujo D.A."/>
            <person name="de Oliveira D.M."/>
            <person name="Golenbock D."/>
            <person name="Grisard E.C."/>
            <person name="Fantinatti-Garboggini F."/>
            <person name="de Carvalho F.M."/>
            <person name="Barcellos F.G."/>
            <person name="Prosdocimi F."/>
            <person name="May G."/>
            <person name="Azevedo Junior G.M."/>
            <person name="Guimaraes G.M."/>
            <person name="Goldman G.H."/>
            <person name="Padilha I.Q."/>
            <person name="Batista Jda S."/>
            <person name="Ferro J.A."/>
            <person name="Ribeiro J.M."/>
            <person name="Fietto J.L."/>
            <person name="Dabbas K.M."/>
            <person name="Cerdeira L."/>
            <person name="Agnez-Lima L.F."/>
            <person name="Brocchi M."/>
            <person name="de Carvalho M.O."/>
            <person name="Teixeira Mde M."/>
            <person name="Diniz Maia Mde M."/>
            <person name="Goldman M.H."/>
            <person name="Cruz Schneider M.P."/>
            <person name="Felipe M.S."/>
            <person name="Hungria M."/>
            <person name="Nicolas M.F."/>
            <person name="Pereira M."/>
            <person name="Montes M.A."/>
            <person name="Cantao M.E."/>
            <person name="Vincentz M."/>
            <person name="Rafael M.S."/>
            <person name="Silverman N."/>
            <person name="Stoco P.H."/>
            <person name="Souza R.C."/>
            <person name="Vicentini R."/>
            <person name="Gazzinelli R.T."/>
            <person name="Neves Rde O."/>
            <person name="Silva R."/>
            <person name="Astolfi-Filho S."/>
            <person name="Maciel T.E."/>
            <person name="Urmenyi T.P."/>
            <person name="Tadei W.P."/>
            <person name="Camargo E.P."/>
            <person name="de Vasconcelos A.T."/>
        </authorList>
    </citation>
    <scope>NUCLEOTIDE SEQUENCE</scope>
</reference>
<proteinExistence type="predicted"/>
<accession>W5JMM0</accession>